<dbReference type="RefSeq" id="WP_107856553.1">
    <property type="nucleotide sequence ID" value="NZ_CP060705.1"/>
</dbReference>
<dbReference type="Proteomes" id="UP000594707">
    <property type="component" value="Chromosome"/>
</dbReference>
<protein>
    <submittedName>
        <fullName evidence="2">Porin family protein</fullName>
    </submittedName>
</protein>
<feature type="signal peptide" evidence="1">
    <location>
        <begin position="1"/>
        <end position="21"/>
    </location>
</feature>
<evidence type="ECO:0000256" key="1">
    <source>
        <dbReference type="SAM" id="SignalP"/>
    </source>
</evidence>
<evidence type="ECO:0000313" key="2">
    <source>
        <dbReference type="EMBL" id="QPH95643.1"/>
    </source>
</evidence>
<feature type="chain" id="PRO_5032329698" evidence="1">
    <location>
        <begin position="22"/>
        <end position="201"/>
    </location>
</feature>
<organism evidence="2 3">
    <name type="scientific">Campylobacter concisus</name>
    <dbReference type="NCBI Taxonomy" id="199"/>
    <lineage>
        <taxon>Bacteria</taxon>
        <taxon>Pseudomonadati</taxon>
        <taxon>Campylobacterota</taxon>
        <taxon>Epsilonproteobacteria</taxon>
        <taxon>Campylobacterales</taxon>
        <taxon>Campylobacteraceae</taxon>
        <taxon>Campylobacter</taxon>
    </lineage>
</organism>
<accession>A0A7S9RPQ7</accession>
<sequence length="201" mass="21735">MKNCVLKGVLALSLASSFALAQGGFVGVEGGYDFSSKLKAKDGISAKDSRPNIGIKGGYDFGVARVYGGYFYHTEAKDNKSGALANISGNLDTKWTTHKFVVGGDYTPTIANNFKLIAGLYTGVSVINLKSHVKNNKAWATYDLTQSGWLLGTRLGAEYSFDGHNAIEFGVKADRSWYDADYAKDLKATDIGAYLGYTYKF</sequence>
<dbReference type="EMBL" id="CP060705">
    <property type="protein sequence ID" value="QPH95643.1"/>
    <property type="molecule type" value="Genomic_DNA"/>
</dbReference>
<proteinExistence type="predicted"/>
<dbReference type="SUPFAM" id="SSF56925">
    <property type="entry name" value="OMPA-like"/>
    <property type="match status" value="1"/>
</dbReference>
<reference evidence="2 3" key="1">
    <citation type="journal article" date="2018" name="Emerg. Microbes Infect.">
        <title>Genomic analysis of oral Campylobacter concisus strains identified a potential bacterial molecular marker associated with active Crohn's disease.</title>
        <authorList>
            <person name="Liu F."/>
            <person name="Ma R."/>
            <person name="Tay C.Y.A."/>
            <person name="Octavia S."/>
            <person name="Lan R."/>
            <person name="Chung H.K.L."/>
            <person name="Riordan S.M."/>
            <person name="Grimm M.C."/>
            <person name="Leong R.W."/>
            <person name="Tanaka M.M."/>
            <person name="Connor S."/>
            <person name="Zhang L."/>
        </authorList>
    </citation>
    <scope>NUCLEOTIDE SEQUENCE [LARGE SCALE GENOMIC DNA]</scope>
    <source>
        <strain evidence="2 3">P13UCO-S1</strain>
    </source>
</reference>
<gene>
    <name evidence="2" type="ORF">CVT08_09670</name>
</gene>
<keyword evidence="1" id="KW-0732">Signal</keyword>
<name>A0A7S9RPQ7_9BACT</name>
<evidence type="ECO:0000313" key="3">
    <source>
        <dbReference type="Proteomes" id="UP000594707"/>
    </source>
</evidence>
<dbReference type="InterPro" id="IPR011250">
    <property type="entry name" value="OMP/PagP_B-barrel"/>
</dbReference>
<dbReference type="AlphaFoldDB" id="A0A7S9RPQ7"/>
<dbReference type="Gene3D" id="2.40.160.20">
    <property type="match status" value="1"/>
</dbReference>